<dbReference type="AlphaFoldDB" id="A0A9P4KB28"/>
<keyword evidence="6" id="KW-1185">Reference proteome</keyword>
<proteinExistence type="predicted"/>
<keyword evidence="3" id="KW-1133">Transmembrane helix</keyword>
<dbReference type="OrthoDB" id="4225201at2759"/>
<sequence>MRSFKSKVLSAWAWAIPALSAAVPRAAHEHSVGQSDAVPRLLELDLQEHYAQATFNVPCAGCILGHGQENDDDSLILSFKTYSSEEPCGTSSNITLNGIYLPQEWNGDLASGSGSFTGTPDAQENAWFLQHDLDLEWESACLHSIGNTTDEQADNTAQVFTVAIKGIDGRPMEKPSGFTISFKQLSPPELLRLEVVPNRDAKKEENAQDWRAPPSHLRLIVTPTPSGHSTQGSLEDEIQELRALQAELQELHKAIKDKKQHIKSQLKKEATSFKEELQQCDGIKCIVKAIANKAHGAWRVIYITFRPHDYHHHSRPHHPEMGRPNEQDQYDRVWRPGNNKQLPEATIHTDPDSDSVQSFESFPPPPPPPPPHFGPPPPHHRPPPLHGHRRHESPLVMSLSIVVGVLCCGCLFAVIRNCCCSLRSRTERAAAREERRNARAYRRAARKLAWTRWWRRNWRDEERRQDYEEKRALIQEQESVLEEAMQEEIRALREAHGVVNSLVSAEEGRMPPQAGAHMHCHCHAPHPPTPYSPISTASVYTSSSLAELPSRPLSRTNSLPDYRSDASTAPPAYEEDEDTSDVVANGFREYTPSTTSSTTSSRWTPDSSVIDVSPRPSADTLRYAETTDTGVGDAKN</sequence>
<feature type="coiled-coil region" evidence="1">
    <location>
        <begin position="231"/>
        <end position="261"/>
    </location>
</feature>
<evidence type="ECO:0000313" key="6">
    <source>
        <dbReference type="Proteomes" id="UP000800093"/>
    </source>
</evidence>
<accession>A0A9P4KB28</accession>
<feature type="region of interest" description="Disordered" evidence="2">
    <location>
        <begin position="311"/>
        <end position="390"/>
    </location>
</feature>
<keyword evidence="3" id="KW-0812">Transmembrane</keyword>
<keyword evidence="4" id="KW-0732">Signal</keyword>
<evidence type="ECO:0000256" key="4">
    <source>
        <dbReference type="SAM" id="SignalP"/>
    </source>
</evidence>
<feature type="signal peptide" evidence="4">
    <location>
        <begin position="1"/>
        <end position="21"/>
    </location>
</feature>
<feature type="compositionally biased region" description="Basic residues" evidence="2">
    <location>
        <begin position="378"/>
        <end position="390"/>
    </location>
</feature>
<feature type="compositionally biased region" description="Low complexity" evidence="2">
    <location>
        <begin position="591"/>
        <end position="608"/>
    </location>
</feature>
<evidence type="ECO:0000256" key="3">
    <source>
        <dbReference type="SAM" id="Phobius"/>
    </source>
</evidence>
<feature type="compositionally biased region" description="Pro residues" evidence="2">
    <location>
        <begin position="362"/>
        <end position="377"/>
    </location>
</feature>
<evidence type="ECO:0000313" key="5">
    <source>
        <dbReference type="EMBL" id="KAF2265989.1"/>
    </source>
</evidence>
<gene>
    <name evidence="5" type="ORF">CC78DRAFT_170134</name>
</gene>
<evidence type="ECO:0000256" key="2">
    <source>
        <dbReference type="SAM" id="MobiDB-lite"/>
    </source>
</evidence>
<feature type="chain" id="PRO_5040170966" evidence="4">
    <location>
        <begin position="22"/>
        <end position="636"/>
    </location>
</feature>
<feature type="compositionally biased region" description="Basic and acidic residues" evidence="2">
    <location>
        <begin position="317"/>
        <end position="334"/>
    </location>
</feature>
<feature type="coiled-coil region" evidence="1">
    <location>
        <begin position="464"/>
        <end position="494"/>
    </location>
</feature>
<feature type="transmembrane region" description="Helical" evidence="3">
    <location>
        <begin position="395"/>
        <end position="415"/>
    </location>
</feature>
<reference evidence="6" key="1">
    <citation type="journal article" date="2020" name="Stud. Mycol.">
        <title>101 Dothideomycetes genomes: A test case for predicting lifestyles and emergence of pathogens.</title>
        <authorList>
            <person name="Haridas S."/>
            <person name="Albert R."/>
            <person name="Binder M."/>
            <person name="Bloem J."/>
            <person name="LaButti K."/>
            <person name="Salamov A."/>
            <person name="Andreopoulos B."/>
            <person name="Baker S."/>
            <person name="Barry K."/>
            <person name="Bills G."/>
            <person name="Bluhm B."/>
            <person name="Cannon C."/>
            <person name="Castanera R."/>
            <person name="Culley D."/>
            <person name="Daum C."/>
            <person name="Ezra D."/>
            <person name="Gonzalez J."/>
            <person name="Henrissat B."/>
            <person name="Kuo A."/>
            <person name="Liang C."/>
            <person name="Lipzen A."/>
            <person name="Lutzoni F."/>
            <person name="Magnuson J."/>
            <person name="Mondo S."/>
            <person name="Nolan M."/>
            <person name="Ohm R."/>
            <person name="Pangilinan J."/>
            <person name="Park H.-J."/>
            <person name="Ramirez L."/>
            <person name="Alfaro M."/>
            <person name="Sun H."/>
            <person name="Tritt A."/>
            <person name="Yoshinaga Y."/>
            <person name="Zwiers L.-H."/>
            <person name="Turgeon B."/>
            <person name="Goodwin S."/>
            <person name="Spatafora J."/>
            <person name="Crous P."/>
            <person name="Grigoriev I."/>
        </authorList>
    </citation>
    <scope>NUCLEOTIDE SEQUENCE [LARGE SCALE GENOMIC DNA]</scope>
    <source>
        <strain evidence="6">CBS 304.66</strain>
    </source>
</reference>
<dbReference type="EMBL" id="ML986602">
    <property type="protein sequence ID" value="KAF2265989.1"/>
    <property type="molecule type" value="Genomic_DNA"/>
</dbReference>
<dbReference type="Proteomes" id="UP000800093">
    <property type="component" value="Unassembled WGS sequence"/>
</dbReference>
<name>A0A9P4KB28_9PLEO</name>
<feature type="region of interest" description="Disordered" evidence="2">
    <location>
        <begin position="546"/>
        <end position="636"/>
    </location>
</feature>
<keyword evidence="3" id="KW-0472">Membrane</keyword>
<keyword evidence="1" id="KW-0175">Coiled coil</keyword>
<organism evidence="5 6">
    <name type="scientific">Lojkania enalia</name>
    <dbReference type="NCBI Taxonomy" id="147567"/>
    <lineage>
        <taxon>Eukaryota</taxon>
        <taxon>Fungi</taxon>
        <taxon>Dikarya</taxon>
        <taxon>Ascomycota</taxon>
        <taxon>Pezizomycotina</taxon>
        <taxon>Dothideomycetes</taxon>
        <taxon>Pleosporomycetidae</taxon>
        <taxon>Pleosporales</taxon>
        <taxon>Pleosporales incertae sedis</taxon>
        <taxon>Lojkania</taxon>
    </lineage>
</organism>
<evidence type="ECO:0000256" key="1">
    <source>
        <dbReference type="SAM" id="Coils"/>
    </source>
</evidence>
<protein>
    <submittedName>
        <fullName evidence="5">Uncharacterized protein</fullName>
    </submittedName>
</protein>
<comment type="caution">
    <text evidence="5">The sequence shown here is derived from an EMBL/GenBank/DDBJ whole genome shotgun (WGS) entry which is preliminary data.</text>
</comment>